<dbReference type="Gene3D" id="1.20.1250.20">
    <property type="entry name" value="MFS general substrate transporter like domains"/>
    <property type="match status" value="1"/>
</dbReference>
<evidence type="ECO:0000259" key="11">
    <source>
        <dbReference type="PROSITE" id="PS50089"/>
    </source>
</evidence>
<feature type="domain" description="Major facilitator superfamily (MFS) profile" evidence="12">
    <location>
        <begin position="400"/>
        <end position="845"/>
    </location>
</feature>
<keyword evidence="5 10" id="KW-1133">Transmembrane helix</keyword>
<dbReference type="InterPro" id="IPR011042">
    <property type="entry name" value="6-blade_b-propeller_TolB-like"/>
</dbReference>
<keyword evidence="7" id="KW-0479">Metal-binding</keyword>
<dbReference type="PROSITE" id="PS50089">
    <property type="entry name" value="ZF_RING_2"/>
    <property type="match status" value="1"/>
</dbReference>
<dbReference type="EMBL" id="CAJNIZ010000586">
    <property type="protein sequence ID" value="CAE7170143.1"/>
    <property type="molecule type" value="Genomic_DNA"/>
</dbReference>
<dbReference type="InterPro" id="IPR032675">
    <property type="entry name" value="LRR_dom_sf"/>
</dbReference>
<evidence type="ECO:0000256" key="5">
    <source>
        <dbReference type="ARBA" id="ARBA00022989"/>
    </source>
</evidence>
<evidence type="ECO:0000256" key="6">
    <source>
        <dbReference type="ARBA" id="ARBA00023136"/>
    </source>
</evidence>
<dbReference type="InterPro" id="IPR013083">
    <property type="entry name" value="Znf_RING/FYVE/PHD"/>
</dbReference>
<evidence type="ECO:0000256" key="10">
    <source>
        <dbReference type="SAM" id="Phobius"/>
    </source>
</evidence>
<comment type="similarity">
    <text evidence="2">Belongs to the major facilitator superfamily. Sugar transporter (TC 2.A.1.1) family.</text>
</comment>
<dbReference type="InterPro" id="IPR005828">
    <property type="entry name" value="MFS_sugar_transport-like"/>
</dbReference>
<reference evidence="14" key="1">
    <citation type="submission" date="2021-02" db="EMBL/GenBank/DDBJ databases">
        <authorList>
            <person name="Dougan E. K."/>
            <person name="Rhodes N."/>
            <person name="Thang M."/>
            <person name="Chan C."/>
        </authorList>
    </citation>
    <scope>NUCLEOTIDE SEQUENCE</scope>
</reference>
<dbReference type="InterPro" id="IPR050820">
    <property type="entry name" value="MFS_Sugar_Transporter"/>
</dbReference>
<evidence type="ECO:0000313" key="15">
    <source>
        <dbReference type="Proteomes" id="UP000649617"/>
    </source>
</evidence>
<proteinExistence type="inferred from homology"/>
<accession>A0A812IQB2</accession>
<dbReference type="SUPFAM" id="SSF103473">
    <property type="entry name" value="MFS general substrate transporter"/>
    <property type="match status" value="1"/>
</dbReference>
<feature type="transmembrane region" description="Helical" evidence="10">
    <location>
        <begin position="1983"/>
        <end position="2006"/>
    </location>
</feature>
<evidence type="ECO:0000313" key="14">
    <source>
        <dbReference type="EMBL" id="CAE7170143.1"/>
    </source>
</evidence>
<dbReference type="Pfam" id="PF13639">
    <property type="entry name" value="zf-RING_2"/>
    <property type="match status" value="1"/>
</dbReference>
<evidence type="ECO:0000256" key="7">
    <source>
        <dbReference type="PROSITE-ProRule" id="PRU00175"/>
    </source>
</evidence>
<feature type="transmembrane region" description="Helical" evidence="10">
    <location>
        <begin position="809"/>
        <end position="829"/>
    </location>
</feature>
<dbReference type="GO" id="GO:0016020">
    <property type="term" value="C:membrane"/>
    <property type="evidence" value="ECO:0007669"/>
    <property type="project" value="UniProtKB-SubCell"/>
</dbReference>
<feature type="region of interest" description="Disordered" evidence="9">
    <location>
        <begin position="2119"/>
        <end position="2143"/>
    </location>
</feature>
<keyword evidence="6 10" id="KW-0472">Membrane</keyword>
<evidence type="ECO:0000256" key="3">
    <source>
        <dbReference type="ARBA" id="ARBA00022448"/>
    </source>
</evidence>
<dbReference type="InterPro" id="IPR011333">
    <property type="entry name" value="SKP1/BTB/POZ_sf"/>
</dbReference>
<dbReference type="Gene3D" id="3.30.40.10">
    <property type="entry name" value="Zinc/RING finger domain, C3HC4 (zinc finger)"/>
    <property type="match status" value="1"/>
</dbReference>
<dbReference type="Pfam" id="PF00651">
    <property type="entry name" value="BTB"/>
    <property type="match status" value="1"/>
</dbReference>
<keyword evidence="15" id="KW-1185">Reference proteome</keyword>
<dbReference type="Proteomes" id="UP000649617">
    <property type="component" value="Unassembled WGS sequence"/>
</dbReference>
<name>A0A812IQB2_SYMPI</name>
<feature type="compositionally biased region" description="Pro residues" evidence="9">
    <location>
        <begin position="2122"/>
        <end position="2131"/>
    </location>
</feature>
<sequence length="2143" mass="233275">MASDPLFAMLSGSFAEGQQSEVPFDYSGEALYAFLEFLYRGTFCVKKAILPELLRLVHQWEVQPLQAALNELLVKHMTPELCSSLIVDCEVLLVDKLDEMLESYVLENFGSCVRTEQFGSWPLHRMIGILRSDDLVAEHEEEVLAAVMHWHRSGPGRDDATAALLQMVRFPLLSVAALQGLGSREGLTGLPGVVMSRLAAAALKVHQGCPQSDCQRWERPDSHDEQASFMKTVKLRNAYPYWWADFGCSLRGGGIVAERSGIDQEGELEPWAVHIHDQSLYIIDGREPCCVLQVWSDARSCGQSFFYGELAAADLLAGFYSSLKGSVLELSESLRCVGDHVKEEDKTAEPAAPAETVRRVVRPIIPRELPGTLAFCFPDGLPARLVEELETQIHLAASPHVLFPSLFNFISGFDGGVTSFAVLQLTDATLVGSHLLPLSAWDIGAVVSSRVCGALCGSMLLLCTSKEPSSRDILIWTAVGITAISLGTFFVADRSTLLALRFLSGITEGVSSPAKAAYVVETVEAELRGASNGSRWAAFALGSCAGVAAGAVLQPIPGAWQVMLSAVAVPSIIAGVGMASLPHSPRWLVHGADATISERQSLALESLQTLRPSIDPNDISLQKELSVICEGMRGDKDEPTPLNVRELLQHPATEISALLTCIKQANGTVCLTTYLAPVMAAMGFQNHLTTLGVVLMAVRSVSTPMGIVLMDRLGRRGSLLLGCLGSSVSMSTLLLSHALGNHAPTCLMTLSFTSLAASAAIFELCWAPTSFQLTTENLGSRLYPQRLRQHGLALSHVFNYAVKAMEMQVFPIALAAAGLTPVFTVFAVVNTAGCNMLVHVVEGGMDVHPVWNDRSFKQDKATNNLRDALVRRDPGSMELALQELVDAKSVKLDLQSRRLGDIGASKLAEALQATRSLEELELNLGRNSISKKGAEALGEGLKQLQKLRRLQLNLWENSLGDDGVQAFSDQLSQVQSLEVLELDLLQNSIGDTGSIALATAVGELCCLKQLRLNGVNDFSDIIDIAIDASGDLFASSLQESRPVRPGMYNASWLAPLGLIAGLCPRGRGTHGRRRPACLRLRSASVTLDAPKQRAVPDTPKPKASGIVPEQLATLDVQGQISPAASSTRSSQLSLRDFLLGLDHKLHGRNMFKNWIKVDKALEVGSAGALQQSNGQKPAVPDGFSSATKPTIADVKDFFVVADWNDWGFECMATVNGSKSCSEEWLLDVKLSHEGGEFQIACDGDWSRVLYPSGMAGEVDGPDAEGHGQNWCLNGRVGDTYLLRLAIGDSGPVVSWDLVEEGPRAEDSFDDFSDWSGTASGWQEAIQRMEDTKRWGGDYRAARSEALRLCGEAGASVPALELLEDIWSEDKQSNEPSRADYQSVLLACERSGDAVQAAMIRQEMLERGEDYQPERFCLTPRVYWNRDVRRMGCGASNTLDWHGGDPLPSPPTKRTWLLPASDTMAVEIAMQQEALRSAGWMILSCDPEIVRRLDDKVALQSLAHDMGLSTYFPERFTSPELARYPCILKPAAGEFGAGVEIVYSAESVRRITIVESGELTCRWLLQELVTGCYEYSTSLLVENGRILEKACIRYQYDAEEYVWPHVNETNKELVEPSESHMAVMEKLVQGYSGFVNFNYKIREEDAQMLIMEANARVGADLACDVPRPHARNMLQMLDDLQQVRPYSLLQTARIRDGVGEVVGEGKLCLDVGTRALYIGADGSIYFIDENGSRVQRYFEGHTTSVAGRQESGSEASQLEDAEDIFVTREGVLYVSDSGNNRIQKWVPGATEGVTVAGGNGKGSRLDQLQHPVGLHITEDSTIYIADYQNHRIMKWREGWQHGLVVAGGQGNGDELYQIIDLLASPDALQAMAYIAAAVWSVPEAAGLSPHGSEEERLDAVVLEVSSLRAGSTRLPPAPWLARFVATEVGLTLLACAAGSAGNMVGYLCLATLPLFAARFRQELHWLLHKLPHSEDIETWQAQQLFLHGGSCLAAIFQVSWLRLALFVASKQDVVFPSALCFVFLNIGYALALLAAKSLQEIALPARKGDASPEVSVVQVTESTARAEELAEACSICLRPLGIGEPLRRLHCGHAFHRSCIEGWLRSGVISRDTRICPLRCENPPQPPPPPRPTNRHRLSALGGA</sequence>
<dbReference type="SMART" id="SM00368">
    <property type="entry name" value="LRR_RI"/>
    <property type="match status" value="4"/>
</dbReference>
<dbReference type="SUPFAM" id="SSF101898">
    <property type="entry name" value="NHL repeat"/>
    <property type="match status" value="1"/>
</dbReference>
<dbReference type="CDD" id="cd18186">
    <property type="entry name" value="BTB_POZ_ZBTB_KLHL-like"/>
    <property type="match status" value="1"/>
</dbReference>
<dbReference type="PANTHER" id="PTHR48023">
    <property type="entry name" value="D-XYLOSE-PROTON SYMPORTER-LIKE 2"/>
    <property type="match status" value="1"/>
</dbReference>
<dbReference type="PANTHER" id="PTHR48023:SF4">
    <property type="entry name" value="D-XYLOSE-PROTON SYMPORTER-LIKE 2"/>
    <property type="match status" value="1"/>
</dbReference>
<dbReference type="Gene3D" id="3.30.470.20">
    <property type="entry name" value="ATP-grasp fold, B domain"/>
    <property type="match status" value="1"/>
</dbReference>
<comment type="subcellular location">
    <subcellularLocation>
        <location evidence="1">Membrane</location>
        <topology evidence="1">Multi-pass membrane protein</topology>
    </subcellularLocation>
</comment>
<evidence type="ECO:0000256" key="2">
    <source>
        <dbReference type="ARBA" id="ARBA00010992"/>
    </source>
</evidence>
<dbReference type="Gene3D" id="3.80.10.10">
    <property type="entry name" value="Ribonuclease Inhibitor"/>
    <property type="match status" value="2"/>
</dbReference>
<gene>
    <name evidence="14" type="ORF">SPIL2461_LOCUS689</name>
</gene>
<dbReference type="CDD" id="cd16448">
    <property type="entry name" value="RING-H2"/>
    <property type="match status" value="1"/>
</dbReference>
<dbReference type="Gene3D" id="3.30.710.10">
    <property type="entry name" value="Potassium Channel Kv1.1, Chain A"/>
    <property type="match status" value="1"/>
</dbReference>
<feature type="transmembrane region" description="Helical" evidence="10">
    <location>
        <begin position="719"/>
        <end position="739"/>
    </location>
</feature>
<keyword evidence="7" id="KW-0862">Zinc</keyword>
<dbReference type="InterPro" id="IPR036259">
    <property type="entry name" value="MFS_trans_sf"/>
</dbReference>
<dbReference type="PROSITE" id="PS50975">
    <property type="entry name" value="ATP_GRASP"/>
    <property type="match status" value="1"/>
</dbReference>
<dbReference type="Pfam" id="PF07707">
    <property type="entry name" value="BACK"/>
    <property type="match status" value="1"/>
</dbReference>
<dbReference type="SMART" id="SM00184">
    <property type="entry name" value="RING"/>
    <property type="match status" value="1"/>
</dbReference>
<organism evidence="14 15">
    <name type="scientific">Symbiodinium pilosum</name>
    <name type="common">Dinoflagellate</name>
    <dbReference type="NCBI Taxonomy" id="2952"/>
    <lineage>
        <taxon>Eukaryota</taxon>
        <taxon>Sar</taxon>
        <taxon>Alveolata</taxon>
        <taxon>Dinophyceae</taxon>
        <taxon>Suessiales</taxon>
        <taxon>Symbiodiniaceae</taxon>
        <taxon>Symbiodinium</taxon>
    </lineage>
</organism>
<dbReference type="PROSITE" id="PS00216">
    <property type="entry name" value="SUGAR_TRANSPORT_1"/>
    <property type="match status" value="1"/>
</dbReference>
<dbReference type="SUPFAM" id="SSF56059">
    <property type="entry name" value="Glutathione synthetase ATP-binding domain-like"/>
    <property type="match status" value="1"/>
</dbReference>
<feature type="transmembrane region" description="Helical" evidence="10">
    <location>
        <begin position="745"/>
        <end position="766"/>
    </location>
</feature>
<dbReference type="Gene3D" id="2.120.10.30">
    <property type="entry name" value="TolB, C-terminal domain"/>
    <property type="match status" value="1"/>
</dbReference>
<keyword evidence="4 10" id="KW-0812">Transmembrane</keyword>
<dbReference type="InterPro" id="IPR011761">
    <property type="entry name" value="ATP-grasp"/>
</dbReference>
<evidence type="ECO:0000256" key="4">
    <source>
        <dbReference type="ARBA" id="ARBA00022692"/>
    </source>
</evidence>
<keyword evidence="7" id="KW-0863">Zinc-finger</keyword>
<dbReference type="GO" id="GO:0008270">
    <property type="term" value="F:zinc ion binding"/>
    <property type="evidence" value="ECO:0007669"/>
    <property type="project" value="UniProtKB-KW"/>
</dbReference>
<dbReference type="OrthoDB" id="6612291at2759"/>
<dbReference type="InterPro" id="IPR005829">
    <property type="entry name" value="Sugar_transporter_CS"/>
</dbReference>
<evidence type="ECO:0000259" key="12">
    <source>
        <dbReference type="PROSITE" id="PS50850"/>
    </source>
</evidence>
<keyword evidence="8" id="KW-0547">Nucleotide-binding</keyword>
<evidence type="ECO:0000259" key="13">
    <source>
        <dbReference type="PROSITE" id="PS50975"/>
    </source>
</evidence>
<evidence type="ECO:0000256" key="8">
    <source>
        <dbReference type="PROSITE-ProRule" id="PRU00409"/>
    </source>
</evidence>
<dbReference type="SMART" id="SM00875">
    <property type="entry name" value="BACK"/>
    <property type="match status" value="1"/>
</dbReference>
<dbReference type="GO" id="GO:1904659">
    <property type="term" value="P:D-glucose transmembrane transport"/>
    <property type="evidence" value="ECO:0007669"/>
    <property type="project" value="TreeGrafter"/>
</dbReference>
<dbReference type="Pfam" id="PF00083">
    <property type="entry name" value="Sugar_tr"/>
    <property type="match status" value="1"/>
</dbReference>
<feature type="domain" description="ATP-grasp" evidence="13">
    <location>
        <begin position="1486"/>
        <end position="1681"/>
    </location>
</feature>
<dbReference type="GO" id="GO:0022857">
    <property type="term" value="F:transmembrane transporter activity"/>
    <property type="evidence" value="ECO:0007669"/>
    <property type="project" value="InterPro"/>
</dbReference>
<feature type="domain" description="RING-type" evidence="11">
    <location>
        <begin position="2072"/>
        <end position="2117"/>
    </location>
</feature>
<comment type="caution">
    <text evidence="14">The sequence shown here is derived from an EMBL/GenBank/DDBJ whole genome shotgun (WGS) entry which is preliminary data.</text>
</comment>
<dbReference type="InterPro" id="IPR000210">
    <property type="entry name" value="BTB/POZ_dom"/>
</dbReference>
<dbReference type="PROSITE" id="PS00217">
    <property type="entry name" value="SUGAR_TRANSPORT_2"/>
    <property type="match status" value="1"/>
</dbReference>
<dbReference type="InterPro" id="IPR011705">
    <property type="entry name" value="BACK"/>
</dbReference>
<protein>
    <submittedName>
        <fullName evidence="14">Uncharacterized protein</fullName>
    </submittedName>
</protein>
<dbReference type="SUPFAM" id="SSF52047">
    <property type="entry name" value="RNI-like"/>
    <property type="match status" value="1"/>
</dbReference>
<evidence type="ECO:0000256" key="1">
    <source>
        <dbReference type="ARBA" id="ARBA00004141"/>
    </source>
</evidence>
<keyword evidence="8" id="KW-0067">ATP-binding</keyword>
<keyword evidence="3" id="KW-0813">Transport</keyword>
<dbReference type="GO" id="GO:0005524">
    <property type="term" value="F:ATP binding"/>
    <property type="evidence" value="ECO:0007669"/>
    <property type="project" value="UniProtKB-UniRule"/>
</dbReference>
<dbReference type="PROSITE" id="PS50850">
    <property type="entry name" value="MFS"/>
    <property type="match status" value="1"/>
</dbReference>
<dbReference type="SUPFAM" id="SSF57850">
    <property type="entry name" value="RING/U-box"/>
    <property type="match status" value="1"/>
</dbReference>
<dbReference type="Gene3D" id="1.25.40.420">
    <property type="match status" value="1"/>
</dbReference>
<evidence type="ECO:0000256" key="9">
    <source>
        <dbReference type="SAM" id="MobiDB-lite"/>
    </source>
</evidence>
<dbReference type="InterPro" id="IPR001841">
    <property type="entry name" value="Znf_RING"/>
</dbReference>
<dbReference type="InterPro" id="IPR020846">
    <property type="entry name" value="MFS_dom"/>
</dbReference>
<dbReference type="CDD" id="cd05819">
    <property type="entry name" value="NHL"/>
    <property type="match status" value="1"/>
</dbReference>
<feature type="transmembrane region" description="Helical" evidence="10">
    <location>
        <begin position="2012"/>
        <end position="2034"/>
    </location>
</feature>